<evidence type="ECO:0000256" key="4">
    <source>
        <dbReference type="ARBA" id="ARBA00023136"/>
    </source>
</evidence>
<evidence type="ECO:0000256" key="3">
    <source>
        <dbReference type="ARBA" id="ARBA00022989"/>
    </source>
</evidence>
<evidence type="ECO:0000313" key="7">
    <source>
        <dbReference type="Proteomes" id="UP000320338"/>
    </source>
</evidence>
<proteinExistence type="predicted"/>
<dbReference type="GO" id="GO:0012505">
    <property type="term" value="C:endomembrane system"/>
    <property type="evidence" value="ECO:0007669"/>
    <property type="project" value="UniProtKB-SubCell"/>
</dbReference>
<evidence type="ECO:0000259" key="5">
    <source>
        <dbReference type="Pfam" id="PF06803"/>
    </source>
</evidence>
<organism evidence="6 7">
    <name type="scientific">Pseudonocardia hydrocarbonoxydans</name>
    <dbReference type="NCBI Taxonomy" id="76726"/>
    <lineage>
        <taxon>Bacteria</taxon>
        <taxon>Bacillati</taxon>
        <taxon>Actinomycetota</taxon>
        <taxon>Actinomycetes</taxon>
        <taxon>Pseudonocardiales</taxon>
        <taxon>Pseudonocardiaceae</taxon>
        <taxon>Pseudonocardia</taxon>
    </lineage>
</organism>
<evidence type="ECO:0000313" key="6">
    <source>
        <dbReference type="EMBL" id="GEC19796.1"/>
    </source>
</evidence>
<comment type="subcellular location">
    <subcellularLocation>
        <location evidence="1">Endomembrane system</location>
        <topology evidence="1">Multi-pass membrane protein</topology>
    </subcellularLocation>
</comment>
<gene>
    <name evidence="6" type="ORF">PHY01_20790</name>
</gene>
<dbReference type="AlphaFoldDB" id="A0A4Y3WR06"/>
<keyword evidence="3" id="KW-1133">Transmembrane helix</keyword>
<protein>
    <recommendedName>
        <fullName evidence="5">DUF1232 domain-containing protein</fullName>
    </recommendedName>
</protein>
<dbReference type="InterPro" id="IPR010652">
    <property type="entry name" value="DUF1232"/>
</dbReference>
<evidence type="ECO:0000256" key="2">
    <source>
        <dbReference type="ARBA" id="ARBA00022692"/>
    </source>
</evidence>
<dbReference type="Pfam" id="PF06803">
    <property type="entry name" value="DUF1232"/>
    <property type="match status" value="1"/>
</dbReference>
<keyword evidence="7" id="KW-1185">Reference proteome</keyword>
<comment type="caution">
    <text evidence="6">The sequence shown here is derived from an EMBL/GenBank/DDBJ whole genome shotgun (WGS) entry which is preliminary data.</text>
</comment>
<sequence>MWVPAVVVPDVPTLGPRRIAAFTALWKAVTQTRRPGAPGLADRVRALPRLVAAAASGRFPEARGRLLLIVLGLAYLVSPVDLVPELFLGLIGLGDDAVVALWIGGAFLSETDRFLSWERTARAGSSRPTVIDQPPPD</sequence>
<keyword evidence="2" id="KW-0812">Transmembrane</keyword>
<evidence type="ECO:0000256" key="1">
    <source>
        <dbReference type="ARBA" id="ARBA00004127"/>
    </source>
</evidence>
<name>A0A4Y3WR06_9PSEU</name>
<keyword evidence="4" id="KW-0472">Membrane</keyword>
<accession>A0A4Y3WR06</accession>
<dbReference type="Proteomes" id="UP000320338">
    <property type="component" value="Unassembled WGS sequence"/>
</dbReference>
<dbReference type="EMBL" id="BJNG01000016">
    <property type="protein sequence ID" value="GEC19796.1"/>
    <property type="molecule type" value="Genomic_DNA"/>
</dbReference>
<feature type="domain" description="DUF1232" evidence="5">
    <location>
        <begin position="66"/>
        <end position="102"/>
    </location>
</feature>
<reference evidence="6 7" key="1">
    <citation type="submission" date="2019-06" db="EMBL/GenBank/DDBJ databases">
        <title>Whole genome shotgun sequence of Pseudonocardia hydrocarbonoxydans NBRC 14498.</title>
        <authorList>
            <person name="Hosoyama A."/>
            <person name="Uohara A."/>
            <person name="Ohji S."/>
            <person name="Ichikawa N."/>
        </authorList>
    </citation>
    <scope>NUCLEOTIDE SEQUENCE [LARGE SCALE GENOMIC DNA]</scope>
    <source>
        <strain evidence="6 7">NBRC 14498</strain>
    </source>
</reference>